<proteinExistence type="predicted"/>
<evidence type="ECO:0000313" key="3">
    <source>
        <dbReference type="Proteomes" id="UP000470771"/>
    </source>
</evidence>
<name>A0A6N9NNB9_9FLAO</name>
<sequence length="375" mass="41463">MELQIIHIILGKANPNRMNGVNKVVNSLAENQAILGKNVTVWGITKNPVHDYPNRSYNTQLFKDTGKFSIDPNLKTEIEGLKDLNVIFHFHGGFIPQFNPIAKLLVKNNLNYVFTPHGAFNTIALERGKWKKKAYILLLESFLVKNAKHIHLIGESEVTGTTKVFGTVPYQLIPNGQEVTAATASNDSKIGNNTPVFGFVGRLDTHTKGLDTLLEGFANFIHKHNANSELQLVGDGPDRANLEKLAQKLHIGNHMKFLGAKYGNEKDQLVKQLDFLCLVSRNEGLPGVVLEAASEGIPAIVSKETNLANYITKNRAGFVTEQNTVAGVTAALENAFTAIQTQESQELGKNARKMIETHFDWSTIAQRHINTYETA</sequence>
<protein>
    <submittedName>
        <fullName evidence="2">Glycosyltransferase</fullName>
    </submittedName>
</protein>
<dbReference type="InterPro" id="IPR050194">
    <property type="entry name" value="Glycosyltransferase_grp1"/>
</dbReference>
<dbReference type="EMBL" id="WWNE01000018">
    <property type="protein sequence ID" value="NBG67369.1"/>
    <property type="molecule type" value="Genomic_DNA"/>
</dbReference>
<evidence type="ECO:0000313" key="2">
    <source>
        <dbReference type="EMBL" id="NBG67369.1"/>
    </source>
</evidence>
<dbReference type="RefSeq" id="WP_160634318.1">
    <property type="nucleotide sequence ID" value="NZ_WWNE01000018.1"/>
</dbReference>
<dbReference type="GO" id="GO:0016757">
    <property type="term" value="F:glycosyltransferase activity"/>
    <property type="evidence" value="ECO:0007669"/>
    <property type="project" value="InterPro"/>
</dbReference>
<dbReference type="AlphaFoldDB" id="A0A6N9NNB9"/>
<reference evidence="2 3" key="1">
    <citation type="submission" date="2019-12" db="EMBL/GenBank/DDBJ databases">
        <authorList>
            <person name="Zhao J."/>
        </authorList>
    </citation>
    <scope>NUCLEOTIDE SEQUENCE [LARGE SCALE GENOMIC DNA]</scope>
    <source>
        <strain evidence="2 3">S-15</strain>
    </source>
</reference>
<keyword evidence="3" id="KW-1185">Reference proteome</keyword>
<dbReference type="InterPro" id="IPR001296">
    <property type="entry name" value="Glyco_trans_1"/>
</dbReference>
<dbReference type="SUPFAM" id="SSF53756">
    <property type="entry name" value="UDP-Glycosyltransferase/glycogen phosphorylase"/>
    <property type="match status" value="1"/>
</dbReference>
<gene>
    <name evidence="2" type="ORF">GQN54_14670</name>
</gene>
<accession>A0A6N9NNB9</accession>
<dbReference type="Proteomes" id="UP000470771">
    <property type="component" value="Unassembled WGS sequence"/>
</dbReference>
<comment type="caution">
    <text evidence="2">The sequence shown here is derived from an EMBL/GenBank/DDBJ whole genome shotgun (WGS) entry which is preliminary data.</text>
</comment>
<dbReference type="Gene3D" id="3.40.50.2000">
    <property type="entry name" value="Glycogen Phosphorylase B"/>
    <property type="match status" value="2"/>
</dbReference>
<dbReference type="PANTHER" id="PTHR45947">
    <property type="entry name" value="SULFOQUINOVOSYL TRANSFERASE SQD2"/>
    <property type="match status" value="1"/>
</dbReference>
<evidence type="ECO:0000259" key="1">
    <source>
        <dbReference type="Pfam" id="PF00534"/>
    </source>
</evidence>
<dbReference type="Pfam" id="PF00534">
    <property type="entry name" value="Glycos_transf_1"/>
    <property type="match status" value="1"/>
</dbReference>
<dbReference type="PANTHER" id="PTHR45947:SF3">
    <property type="entry name" value="SULFOQUINOVOSYL TRANSFERASE SQD2"/>
    <property type="match status" value="1"/>
</dbReference>
<keyword evidence="2" id="KW-0808">Transferase</keyword>
<organism evidence="2 3">
    <name type="scientific">Acidiluteibacter ferrifornacis</name>
    <dbReference type="NCBI Taxonomy" id="2692424"/>
    <lineage>
        <taxon>Bacteria</taxon>
        <taxon>Pseudomonadati</taxon>
        <taxon>Bacteroidota</taxon>
        <taxon>Flavobacteriia</taxon>
        <taxon>Flavobacteriales</taxon>
        <taxon>Cryomorphaceae</taxon>
        <taxon>Acidiluteibacter</taxon>
    </lineage>
</organism>
<feature type="domain" description="Glycosyl transferase family 1" evidence="1">
    <location>
        <begin position="186"/>
        <end position="354"/>
    </location>
</feature>
<dbReference type="CDD" id="cd03801">
    <property type="entry name" value="GT4_PimA-like"/>
    <property type="match status" value="1"/>
</dbReference>